<dbReference type="GO" id="GO:0000981">
    <property type="term" value="F:DNA-binding transcription factor activity, RNA polymerase II-specific"/>
    <property type="evidence" value="ECO:0007669"/>
    <property type="project" value="TreeGrafter"/>
</dbReference>
<dbReference type="AlphaFoldDB" id="A0A9W8EEW0"/>
<feature type="region of interest" description="Disordered" evidence="6">
    <location>
        <begin position="66"/>
        <end position="100"/>
    </location>
</feature>
<evidence type="ECO:0000256" key="1">
    <source>
        <dbReference type="ARBA" id="ARBA00022723"/>
    </source>
</evidence>
<protein>
    <recommendedName>
        <fullName evidence="7">C2H2-type domain-containing protein</fullName>
    </recommendedName>
</protein>
<keyword evidence="9" id="KW-1185">Reference proteome</keyword>
<dbReference type="SMART" id="SM00355">
    <property type="entry name" value="ZnF_C2H2"/>
    <property type="match status" value="2"/>
</dbReference>
<organism evidence="8 9">
    <name type="scientific">Dimargaris verticillata</name>
    <dbReference type="NCBI Taxonomy" id="2761393"/>
    <lineage>
        <taxon>Eukaryota</taxon>
        <taxon>Fungi</taxon>
        <taxon>Fungi incertae sedis</taxon>
        <taxon>Zoopagomycota</taxon>
        <taxon>Kickxellomycotina</taxon>
        <taxon>Dimargaritomycetes</taxon>
        <taxon>Dimargaritales</taxon>
        <taxon>Dimargaritaceae</taxon>
        <taxon>Dimargaris</taxon>
    </lineage>
</organism>
<reference evidence="8" key="1">
    <citation type="submission" date="2022-07" db="EMBL/GenBank/DDBJ databases">
        <title>Phylogenomic reconstructions and comparative analyses of Kickxellomycotina fungi.</title>
        <authorList>
            <person name="Reynolds N.K."/>
            <person name="Stajich J.E."/>
            <person name="Barry K."/>
            <person name="Grigoriev I.V."/>
            <person name="Crous P."/>
            <person name="Smith M.E."/>
        </authorList>
    </citation>
    <scope>NUCLEOTIDE SEQUENCE</scope>
    <source>
        <strain evidence="8">RSA 567</strain>
    </source>
</reference>
<dbReference type="GO" id="GO:0000978">
    <property type="term" value="F:RNA polymerase II cis-regulatory region sequence-specific DNA binding"/>
    <property type="evidence" value="ECO:0007669"/>
    <property type="project" value="TreeGrafter"/>
</dbReference>
<evidence type="ECO:0000256" key="6">
    <source>
        <dbReference type="SAM" id="MobiDB-lite"/>
    </source>
</evidence>
<dbReference type="OrthoDB" id="6365676at2759"/>
<keyword evidence="1" id="KW-0479">Metal-binding</keyword>
<dbReference type="EMBL" id="JANBQB010000076">
    <property type="protein sequence ID" value="KAJ1982982.1"/>
    <property type="molecule type" value="Genomic_DNA"/>
</dbReference>
<evidence type="ECO:0000313" key="8">
    <source>
        <dbReference type="EMBL" id="KAJ1982982.1"/>
    </source>
</evidence>
<comment type="caution">
    <text evidence="8">The sequence shown here is derived from an EMBL/GenBank/DDBJ whole genome shotgun (WGS) entry which is preliminary data.</text>
</comment>
<name>A0A9W8EEW0_9FUNG</name>
<dbReference type="Proteomes" id="UP001151582">
    <property type="component" value="Unassembled WGS sequence"/>
</dbReference>
<evidence type="ECO:0000256" key="2">
    <source>
        <dbReference type="ARBA" id="ARBA00022737"/>
    </source>
</evidence>
<proteinExistence type="predicted"/>
<keyword evidence="3 5" id="KW-0863">Zinc-finger</keyword>
<feature type="region of interest" description="Disordered" evidence="6">
    <location>
        <begin position="149"/>
        <end position="190"/>
    </location>
</feature>
<dbReference type="GO" id="GO:0031519">
    <property type="term" value="C:PcG protein complex"/>
    <property type="evidence" value="ECO:0007669"/>
    <property type="project" value="TreeGrafter"/>
</dbReference>
<feature type="compositionally biased region" description="Low complexity" evidence="6">
    <location>
        <begin position="156"/>
        <end position="168"/>
    </location>
</feature>
<dbReference type="Pfam" id="PF00096">
    <property type="entry name" value="zf-C2H2"/>
    <property type="match status" value="2"/>
</dbReference>
<evidence type="ECO:0000259" key="7">
    <source>
        <dbReference type="PROSITE" id="PS50157"/>
    </source>
</evidence>
<accession>A0A9W8EEW0</accession>
<feature type="domain" description="C2H2-type" evidence="7">
    <location>
        <begin position="223"/>
        <end position="252"/>
    </location>
</feature>
<dbReference type="PANTHER" id="PTHR14003:SF19">
    <property type="entry name" value="YY2 TRANSCRIPTION FACTOR"/>
    <property type="match status" value="1"/>
</dbReference>
<keyword evidence="4" id="KW-0862">Zinc</keyword>
<dbReference type="PROSITE" id="PS00028">
    <property type="entry name" value="ZINC_FINGER_C2H2_1"/>
    <property type="match status" value="2"/>
</dbReference>
<dbReference type="FunFam" id="3.30.160.60:FF:000125">
    <property type="entry name" value="Putative zinc finger protein 143"/>
    <property type="match status" value="1"/>
</dbReference>
<gene>
    <name evidence="8" type="ORF">H4R34_001548</name>
</gene>
<evidence type="ECO:0000256" key="4">
    <source>
        <dbReference type="ARBA" id="ARBA00022833"/>
    </source>
</evidence>
<evidence type="ECO:0000256" key="3">
    <source>
        <dbReference type="ARBA" id="ARBA00022771"/>
    </source>
</evidence>
<keyword evidence="2" id="KW-0677">Repeat</keyword>
<dbReference type="InterPro" id="IPR036236">
    <property type="entry name" value="Znf_C2H2_sf"/>
</dbReference>
<evidence type="ECO:0000313" key="9">
    <source>
        <dbReference type="Proteomes" id="UP001151582"/>
    </source>
</evidence>
<feature type="domain" description="C2H2-type" evidence="7">
    <location>
        <begin position="193"/>
        <end position="222"/>
    </location>
</feature>
<dbReference type="SUPFAM" id="SSF57667">
    <property type="entry name" value="beta-beta-alpha zinc fingers"/>
    <property type="match status" value="1"/>
</dbReference>
<dbReference type="GO" id="GO:0000785">
    <property type="term" value="C:chromatin"/>
    <property type="evidence" value="ECO:0007669"/>
    <property type="project" value="TreeGrafter"/>
</dbReference>
<sequence>MLPPTPTKIVRSEAVMIPGPHPVDNSFFKELLPMAPPTLDHLPPDPLAEAARNYPLNDYFLQLETQGQRQQPPAAESGTYPRWSPLGRSGPQPYAPPPLVHTATTALHPLVPADAAPQSPTTPTSVTACSRTSIQFLLNPVDTDITAQPLIRTPTSPSSDAGSTLSASSGGGKARKKSYSGGETGVTKPPTRYICNHQGCGKDFKRNEHLKRHFATHTNQKPFACSFKGCLKRFARRDNLRQHYKTHLRQQQRASQSATVLGFSAQPIRLAPAPTAPAVYSPVTSSPQL</sequence>
<evidence type="ECO:0000256" key="5">
    <source>
        <dbReference type="PROSITE-ProRule" id="PRU00042"/>
    </source>
</evidence>
<dbReference type="Gene3D" id="3.30.160.60">
    <property type="entry name" value="Classic Zinc Finger"/>
    <property type="match status" value="2"/>
</dbReference>
<dbReference type="InterPro" id="IPR013087">
    <property type="entry name" value="Znf_C2H2_type"/>
</dbReference>
<dbReference type="PROSITE" id="PS50157">
    <property type="entry name" value="ZINC_FINGER_C2H2_2"/>
    <property type="match status" value="2"/>
</dbReference>
<dbReference type="GO" id="GO:0005667">
    <property type="term" value="C:transcription regulator complex"/>
    <property type="evidence" value="ECO:0007669"/>
    <property type="project" value="TreeGrafter"/>
</dbReference>
<dbReference type="GO" id="GO:0008270">
    <property type="term" value="F:zinc ion binding"/>
    <property type="evidence" value="ECO:0007669"/>
    <property type="project" value="UniProtKB-KW"/>
</dbReference>
<dbReference type="PANTHER" id="PTHR14003">
    <property type="entry name" value="TRANSCRIPTIONAL REPRESSOR PROTEIN YY"/>
    <property type="match status" value="1"/>
</dbReference>